<accession>W1IYH2</accession>
<dbReference type="EMBL" id="CBXF010000090">
    <property type="protein sequence ID" value="CDL83517.1"/>
    <property type="molecule type" value="Genomic_DNA"/>
</dbReference>
<gene>
    <name evidence="1" type="ORF">XSR1_310061</name>
</gene>
<organism evidence="1 2">
    <name type="scientific">Xenorhabdus szentirmaii DSM 16338</name>
    <dbReference type="NCBI Taxonomy" id="1427518"/>
    <lineage>
        <taxon>Bacteria</taxon>
        <taxon>Pseudomonadati</taxon>
        <taxon>Pseudomonadota</taxon>
        <taxon>Gammaproteobacteria</taxon>
        <taxon>Enterobacterales</taxon>
        <taxon>Morganellaceae</taxon>
        <taxon>Xenorhabdus</taxon>
    </lineage>
</organism>
<evidence type="ECO:0000313" key="2">
    <source>
        <dbReference type="Proteomes" id="UP000019202"/>
    </source>
</evidence>
<protein>
    <submittedName>
        <fullName evidence="1">Uncharacterized protein</fullName>
    </submittedName>
</protein>
<sequence>MVTGFFVLNIIQKISKLFFKVMERLPNQRWKGALEWQVVPDDNDMRILTKDLGNDKKMIGFTHEHYKRIFDIVIKELD</sequence>
<comment type="caution">
    <text evidence="1">The sequence shown here is derived from an EMBL/GenBank/DDBJ whole genome shotgun (WGS) entry which is preliminary data.</text>
</comment>
<reference evidence="1" key="1">
    <citation type="submission" date="2013-11" db="EMBL/GenBank/DDBJ databases">
        <title>Draft genome sequence and annotation of the entomopathogenic bacteria, Xenorhabdus cabanillasi strain JM26 and Xenorhabdus szentirmai strain DSM 16338.</title>
        <authorList>
            <person name="Gualtieri M."/>
            <person name="Ogier J.C."/>
            <person name="Pages S."/>
            <person name="Givaudan A."/>
            <person name="Gaudriault S."/>
        </authorList>
    </citation>
    <scope>NUCLEOTIDE SEQUENCE [LARGE SCALE GENOMIC DNA]</scope>
    <source>
        <strain evidence="1">DSM 16338</strain>
    </source>
</reference>
<dbReference type="AlphaFoldDB" id="W1IYH2"/>
<name>W1IYH2_9GAMM</name>
<keyword evidence="2" id="KW-1185">Reference proteome</keyword>
<evidence type="ECO:0000313" key="1">
    <source>
        <dbReference type="EMBL" id="CDL83517.1"/>
    </source>
</evidence>
<dbReference type="Proteomes" id="UP000019202">
    <property type="component" value="Unassembled WGS sequence"/>
</dbReference>
<proteinExistence type="predicted"/>
<dbReference type="STRING" id="1427518.XSR1_310061"/>